<dbReference type="PANTHER" id="PTHR35292">
    <property type="entry name" value="EXPRESSED PROTEIN"/>
    <property type="match status" value="1"/>
</dbReference>
<keyword evidence="1" id="KW-0812">Transmembrane</keyword>
<keyword evidence="3" id="KW-1185">Reference proteome</keyword>
<dbReference type="EMBL" id="OZ075127">
    <property type="protein sequence ID" value="CAL4952263.1"/>
    <property type="molecule type" value="Genomic_DNA"/>
</dbReference>
<gene>
    <name evidence="2" type="ORF">URODEC1_LOCUS39409</name>
</gene>
<evidence type="ECO:0000313" key="2">
    <source>
        <dbReference type="EMBL" id="CAL4952263.1"/>
    </source>
</evidence>
<feature type="transmembrane region" description="Helical" evidence="1">
    <location>
        <begin position="60"/>
        <end position="79"/>
    </location>
</feature>
<dbReference type="AlphaFoldDB" id="A0ABC8YZ13"/>
<proteinExistence type="predicted"/>
<evidence type="ECO:0000313" key="3">
    <source>
        <dbReference type="Proteomes" id="UP001497457"/>
    </source>
</evidence>
<accession>A0ABC8YZ13</accession>
<protein>
    <submittedName>
        <fullName evidence="2">Uncharacterized protein</fullName>
    </submittedName>
</protein>
<reference evidence="3" key="1">
    <citation type="submission" date="2024-06" db="EMBL/GenBank/DDBJ databases">
        <authorList>
            <person name="Ryan C."/>
        </authorList>
    </citation>
    <scope>NUCLEOTIDE SEQUENCE [LARGE SCALE GENOMIC DNA]</scope>
</reference>
<sequence>MASRLAAAAVAAASSSSSPSSLARLIPRRGLADPAGRYCPVKVNLWEDPMSPMRWKQSHFIVTSITVWAGFVYCGFKLFGEDEKNKTKAP</sequence>
<evidence type="ECO:0000256" key="1">
    <source>
        <dbReference type="SAM" id="Phobius"/>
    </source>
</evidence>
<keyword evidence="1" id="KW-0472">Membrane</keyword>
<keyword evidence="1" id="KW-1133">Transmembrane helix</keyword>
<organism evidence="2 3">
    <name type="scientific">Urochloa decumbens</name>
    <dbReference type="NCBI Taxonomy" id="240449"/>
    <lineage>
        <taxon>Eukaryota</taxon>
        <taxon>Viridiplantae</taxon>
        <taxon>Streptophyta</taxon>
        <taxon>Embryophyta</taxon>
        <taxon>Tracheophyta</taxon>
        <taxon>Spermatophyta</taxon>
        <taxon>Magnoliopsida</taxon>
        <taxon>Liliopsida</taxon>
        <taxon>Poales</taxon>
        <taxon>Poaceae</taxon>
        <taxon>PACMAD clade</taxon>
        <taxon>Panicoideae</taxon>
        <taxon>Panicodae</taxon>
        <taxon>Paniceae</taxon>
        <taxon>Melinidinae</taxon>
        <taxon>Urochloa</taxon>
    </lineage>
</organism>
<dbReference type="Proteomes" id="UP001497457">
    <property type="component" value="Chromosome 17b"/>
</dbReference>
<reference evidence="2 3" key="2">
    <citation type="submission" date="2024-10" db="EMBL/GenBank/DDBJ databases">
        <authorList>
            <person name="Ryan C."/>
        </authorList>
    </citation>
    <scope>NUCLEOTIDE SEQUENCE [LARGE SCALE GENOMIC DNA]</scope>
</reference>
<dbReference type="PANTHER" id="PTHR35292:SF13">
    <property type="entry name" value="OS03G0581800 PROTEIN"/>
    <property type="match status" value="1"/>
</dbReference>
<name>A0ABC8YZ13_9POAL</name>